<comment type="caution">
    <text evidence="1">The sequence shown here is derived from an EMBL/GenBank/DDBJ whole genome shotgun (WGS) entry which is preliminary data.</text>
</comment>
<accession>A0ABV9NX39</accession>
<name>A0ABV9NX39_9BACI</name>
<organism evidence="1 2">
    <name type="scientific">Bacillus daqingensis</name>
    <dbReference type="NCBI Taxonomy" id="872396"/>
    <lineage>
        <taxon>Bacteria</taxon>
        <taxon>Bacillati</taxon>
        <taxon>Bacillota</taxon>
        <taxon>Bacilli</taxon>
        <taxon>Bacillales</taxon>
        <taxon>Bacillaceae</taxon>
        <taxon>Bacillus</taxon>
    </lineage>
</organism>
<reference evidence="2" key="1">
    <citation type="journal article" date="2019" name="Int. J. Syst. Evol. Microbiol.">
        <title>The Global Catalogue of Microorganisms (GCM) 10K type strain sequencing project: providing services to taxonomists for standard genome sequencing and annotation.</title>
        <authorList>
            <consortium name="The Broad Institute Genomics Platform"/>
            <consortium name="The Broad Institute Genome Sequencing Center for Infectious Disease"/>
            <person name="Wu L."/>
            <person name="Ma J."/>
        </authorList>
    </citation>
    <scope>NUCLEOTIDE SEQUENCE [LARGE SCALE GENOMIC DNA]</scope>
    <source>
        <strain evidence="2">JCM 12165</strain>
    </source>
</reference>
<dbReference type="EMBL" id="JBHSGK010000007">
    <property type="protein sequence ID" value="MFC4736620.1"/>
    <property type="molecule type" value="Genomic_DNA"/>
</dbReference>
<proteinExistence type="predicted"/>
<keyword evidence="2" id="KW-1185">Reference proteome</keyword>
<evidence type="ECO:0000313" key="1">
    <source>
        <dbReference type="EMBL" id="MFC4736620.1"/>
    </source>
</evidence>
<evidence type="ECO:0000313" key="2">
    <source>
        <dbReference type="Proteomes" id="UP001595896"/>
    </source>
</evidence>
<protein>
    <submittedName>
        <fullName evidence="1">Uncharacterized protein</fullName>
    </submittedName>
</protein>
<gene>
    <name evidence="1" type="ORF">ACFO4L_08510</name>
</gene>
<dbReference type="RefSeq" id="WP_377909257.1">
    <property type="nucleotide sequence ID" value="NZ_JBHSGK010000007.1"/>
</dbReference>
<dbReference type="Proteomes" id="UP001595896">
    <property type="component" value="Unassembled WGS sequence"/>
</dbReference>
<sequence>MEAYERDGYLKQTAQFMMAETGLSEQEAYARIRKSGLIGKLRSEKQLPAHSPREQASLLIHSKEITYNDKEPD</sequence>